<feature type="domain" description="G-patch" evidence="1">
    <location>
        <begin position="1"/>
        <end position="47"/>
    </location>
</feature>
<evidence type="ECO:0000313" key="2">
    <source>
        <dbReference type="EMBL" id="GMH26063.1"/>
    </source>
</evidence>
<dbReference type="GO" id="GO:0071011">
    <property type="term" value="C:precatalytic spliceosome"/>
    <property type="evidence" value="ECO:0007669"/>
    <property type="project" value="TreeGrafter"/>
</dbReference>
<dbReference type="EMBL" id="BSYO01000030">
    <property type="protein sequence ID" value="GMH26063.1"/>
    <property type="molecule type" value="Genomic_DNA"/>
</dbReference>
<evidence type="ECO:0000259" key="1">
    <source>
        <dbReference type="PROSITE" id="PS50174"/>
    </source>
</evidence>
<dbReference type="GO" id="GO:0045292">
    <property type="term" value="P:mRNA cis splicing, via spliceosome"/>
    <property type="evidence" value="ECO:0007669"/>
    <property type="project" value="InterPro"/>
</dbReference>
<evidence type="ECO:0000313" key="3">
    <source>
        <dbReference type="Proteomes" id="UP001279734"/>
    </source>
</evidence>
<name>A0AAD3TBD8_NEPGR</name>
<dbReference type="InterPro" id="IPR040052">
    <property type="entry name" value="RBM17"/>
</dbReference>
<dbReference type="InterPro" id="IPR000467">
    <property type="entry name" value="G_patch_dom"/>
</dbReference>
<accession>A0AAD3TBD8</accession>
<organism evidence="2 3">
    <name type="scientific">Nepenthes gracilis</name>
    <name type="common">Slender pitcher plant</name>
    <dbReference type="NCBI Taxonomy" id="150966"/>
    <lineage>
        <taxon>Eukaryota</taxon>
        <taxon>Viridiplantae</taxon>
        <taxon>Streptophyta</taxon>
        <taxon>Embryophyta</taxon>
        <taxon>Tracheophyta</taxon>
        <taxon>Spermatophyta</taxon>
        <taxon>Magnoliopsida</taxon>
        <taxon>eudicotyledons</taxon>
        <taxon>Gunneridae</taxon>
        <taxon>Pentapetalae</taxon>
        <taxon>Caryophyllales</taxon>
        <taxon>Nepenthaceae</taxon>
        <taxon>Nepenthes</taxon>
    </lineage>
</organism>
<dbReference type="GO" id="GO:0003676">
    <property type="term" value="F:nucleic acid binding"/>
    <property type="evidence" value="ECO:0007669"/>
    <property type="project" value="InterPro"/>
</dbReference>
<gene>
    <name evidence="2" type="ORF">Nepgr_027906</name>
</gene>
<dbReference type="Proteomes" id="UP001279734">
    <property type="component" value="Unassembled WGS sequence"/>
</dbReference>
<dbReference type="Pfam" id="PF01585">
    <property type="entry name" value="G-patch"/>
    <property type="match status" value="1"/>
</dbReference>
<proteinExistence type="predicted"/>
<sequence>MTTAQRMVAKMGWKEGQGLGKQEKEGIAAPLMVKKTDRRAGMIVNNSERKQEKTVNSANLNGPPTRVMLLRNMVCLILTRIACSPEADYIDVCISGCYEE</sequence>
<reference evidence="2" key="1">
    <citation type="submission" date="2023-05" db="EMBL/GenBank/DDBJ databases">
        <title>Nepenthes gracilis genome sequencing.</title>
        <authorList>
            <person name="Fukushima K."/>
        </authorList>
    </citation>
    <scope>NUCLEOTIDE SEQUENCE</scope>
    <source>
        <strain evidence="2">SING2019-196</strain>
    </source>
</reference>
<protein>
    <recommendedName>
        <fullName evidence="1">G-patch domain-containing protein</fullName>
    </recommendedName>
</protein>
<dbReference type="PROSITE" id="PS50174">
    <property type="entry name" value="G_PATCH"/>
    <property type="match status" value="1"/>
</dbReference>
<dbReference type="PANTHER" id="PTHR13288">
    <property type="entry name" value="SPLICING FACTOR 45 SPF45"/>
    <property type="match status" value="1"/>
</dbReference>
<comment type="caution">
    <text evidence="2">The sequence shown here is derived from an EMBL/GenBank/DDBJ whole genome shotgun (WGS) entry which is preliminary data.</text>
</comment>
<dbReference type="PANTHER" id="PTHR13288:SF8">
    <property type="entry name" value="SPLICING FACTOR 45"/>
    <property type="match status" value="1"/>
</dbReference>
<dbReference type="AlphaFoldDB" id="A0AAD3TBD8"/>
<dbReference type="SMART" id="SM00443">
    <property type="entry name" value="G_patch"/>
    <property type="match status" value="1"/>
</dbReference>
<keyword evidence="3" id="KW-1185">Reference proteome</keyword>